<protein>
    <recommendedName>
        <fullName evidence="2">RanBD1 domain-containing protein</fullName>
    </recommendedName>
</protein>
<feature type="domain" description="RanBD1" evidence="2">
    <location>
        <begin position="1"/>
        <end position="107"/>
    </location>
</feature>
<keyword evidence="4" id="KW-1185">Reference proteome</keyword>
<sequence length="147" mass="16507">MKLAKHEDDNLASWVPQGVGPVRILASKETAKPRIFMRADPSGKVVLDVGIALKASLYKLNTSRIVQLIVFPENAKRPELFTRAFKDEMKAQEFLETLHGAITKAQSPTIDHSPFFAHRGENTTDRTSREPRSHSLSILSPWLLCPF</sequence>
<evidence type="ECO:0000313" key="4">
    <source>
        <dbReference type="Proteomes" id="UP000716446"/>
    </source>
</evidence>
<accession>A0A9N8P4A3</accession>
<dbReference type="PANTHER" id="PTHR38697:SF1">
    <property type="entry name" value="NUCLEAR PORE COMPLEX PROTEIN SIMILAR TO S. CEREVISIAE NUP2 (EUROFUNG)"/>
    <property type="match status" value="1"/>
</dbReference>
<dbReference type="Pfam" id="PF00638">
    <property type="entry name" value="Ran_BP1"/>
    <property type="match status" value="1"/>
</dbReference>
<organism evidence="3 4">
    <name type="scientific">Aureobasidium vineae</name>
    <dbReference type="NCBI Taxonomy" id="2773715"/>
    <lineage>
        <taxon>Eukaryota</taxon>
        <taxon>Fungi</taxon>
        <taxon>Dikarya</taxon>
        <taxon>Ascomycota</taxon>
        <taxon>Pezizomycotina</taxon>
        <taxon>Dothideomycetes</taxon>
        <taxon>Dothideomycetidae</taxon>
        <taxon>Dothideales</taxon>
        <taxon>Saccotheciaceae</taxon>
        <taxon>Aureobasidium</taxon>
    </lineage>
</organism>
<dbReference type="AlphaFoldDB" id="A0A9N8P4A3"/>
<dbReference type="InterPro" id="IPR000156">
    <property type="entry name" value="Ran_bind_dom"/>
</dbReference>
<dbReference type="InterPro" id="IPR011993">
    <property type="entry name" value="PH-like_dom_sf"/>
</dbReference>
<reference evidence="3" key="1">
    <citation type="submission" date="2020-06" db="EMBL/GenBank/DDBJ databases">
        <authorList>
            <person name="Onetto C."/>
        </authorList>
    </citation>
    <scope>NUCLEOTIDE SEQUENCE</scope>
</reference>
<name>A0A9N8P4A3_9PEZI</name>
<dbReference type="EMBL" id="CAIJEN010000001">
    <property type="protein sequence ID" value="CAD0081638.1"/>
    <property type="molecule type" value="Genomic_DNA"/>
</dbReference>
<feature type="region of interest" description="Disordered" evidence="1">
    <location>
        <begin position="113"/>
        <end position="132"/>
    </location>
</feature>
<dbReference type="Gene3D" id="2.30.29.30">
    <property type="entry name" value="Pleckstrin-homology domain (PH domain)/Phosphotyrosine-binding domain (PTB)"/>
    <property type="match status" value="1"/>
</dbReference>
<dbReference type="Proteomes" id="UP000716446">
    <property type="component" value="Unassembled WGS sequence"/>
</dbReference>
<gene>
    <name evidence="3" type="ORF">AWRI4619_LOCUS205</name>
</gene>
<dbReference type="PANTHER" id="PTHR38697">
    <property type="entry name" value="NUCLEAR PORE COMPLEX PROTEIN SIMILAR TO S. CEREVISIAE NUP2 (EUROFUNG)"/>
    <property type="match status" value="1"/>
</dbReference>
<comment type="caution">
    <text evidence="3">The sequence shown here is derived from an EMBL/GenBank/DDBJ whole genome shotgun (WGS) entry which is preliminary data.</text>
</comment>
<evidence type="ECO:0000256" key="1">
    <source>
        <dbReference type="SAM" id="MobiDB-lite"/>
    </source>
</evidence>
<proteinExistence type="predicted"/>
<feature type="compositionally biased region" description="Basic and acidic residues" evidence="1">
    <location>
        <begin position="118"/>
        <end position="132"/>
    </location>
</feature>
<dbReference type="PROSITE" id="PS50196">
    <property type="entry name" value="RANBD1"/>
    <property type="match status" value="1"/>
</dbReference>
<evidence type="ECO:0000259" key="2">
    <source>
        <dbReference type="PROSITE" id="PS50196"/>
    </source>
</evidence>
<dbReference type="InterPro" id="IPR053074">
    <property type="entry name" value="NPC_Nucleoporin"/>
</dbReference>
<dbReference type="SUPFAM" id="SSF50729">
    <property type="entry name" value="PH domain-like"/>
    <property type="match status" value="1"/>
</dbReference>
<evidence type="ECO:0000313" key="3">
    <source>
        <dbReference type="EMBL" id="CAD0081638.1"/>
    </source>
</evidence>